<dbReference type="PANTHER" id="PTHR30146:SF138">
    <property type="entry name" value="TRANSCRIPTIONAL REGULATORY PROTEIN"/>
    <property type="match status" value="1"/>
</dbReference>
<dbReference type="GO" id="GO:0003700">
    <property type="term" value="F:DNA-binding transcription factor activity"/>
    <property type="evidence" value="ECO:0007669"/>
    <property type="project" value="TreeGrafter"/>
</dbReference>
<accession>A0A846RJ01</accession>
<dbReference type="Proteomes" id="UP000547458">
    <property type="component" value="Unassembled WGS sequence"/>
</dbReference>
<dbReference type="InterPro" id="IPR000843">
    <property type="entry name" value="HTH_LacI"/>
</dbReference>
<gene>
    <name evidence="6" type="ORF">BJ994_000726</name>
</gene>
<keyword evidence="1" id="KW-0805">Transcription regulation</keyword>
<comment type="caution">
    <text evidence="6">The sequence shown here is derived from an EMBL/GenBank/DDBJ whole genome shotgun (WGS) entry which is preliminary data.</text>
</comment>
<dbReference type="CDD" id="cd01392">
    <property type="entry name" value="HTH_LacI"/>
    <property type="match status" value="1"/>
</dbReference>
<dbReference type="SUPFAM" id="SSF53822">
    <property type="entry name" value="Periplasmic binding protein-like I"/>
    <property type="match status" value="1"/>
</dbReference>
<evidence type="ECO:0000256" key="3">
    <source>
        <dbReference type="ARBA" id="ARBA00023163"/>
    </source>
</evidence>
<dbReference type="Pfam" id="PF00356">
    <property type="entry name" value="LacI"/>
    <property type="match status" value="1"/>
</dbReference>
<evidence type="ECO:0000256" key="2">
    <source>
        <dbReference type="ARBA" id="ARBA00023125"/>
    </source>
</evidence>
<dbReference type="RefSeq" id="WP_167991561.1">
    <property type="nucleotide sequence ID" value="NZ_JAATJL010000001.1"/>
</dbReference>
<keyword evidence="3" id="KW-0804">Transcription</keyword>
<dbReference type="AlphaFoldDB" id="A0A846RJ01"/>
<dbReference type="Gene3D" id="3.40.50.2300">
    <property type="match status" value="2"/>
</dbReference>
<dbReference type="Gene3D" id="1.10.260.40">
    <property type="entry name" value="lambda repressor-like DNA-binding domains"/>
    <property type="match status" value="1"/>
</dbReference>
<evidence type="ECO:0000313" key="7">
    <source>
        <dbReference type="Proteomes" id="UP000547458"/>
    </source>
</evidence>
<keyword evidence="2" id="KW-0238">DNA-binding</keyword>
<dbReference type="SUPFAM" id="SSF47413">
    <property type="entry name" value="lambda repressor-like DNA-binding domains"/>
    <property type="match status" value="1"/>
</dbReference>
<dbReference type="PANTHER" id="PTHR30146">
    <property type="entry name" value="LACI-RELATED TRANSCRIPTIONAL REPRESSOR"/>
    <property type="match status" value="1"/>
</dbReference>
<feature type="domain" description="HTH lacI-type" evidence="5">
    <location>
        <begin position="24"/>
        <end position="78"/>
    </location>
</feature>
<evidence type="ECO:0000313" key="6">
    <source>
        <dbReference type="EMBL" id="NJC21650.1"/>
    </source>
</evidence>
<evidence type="ECO:0000256" key="4">
    <source>
        <dbReference type="SAM" id="MobiDB-lite"/>
    </source>
</evidence>
<keyword evidence="7" id="KW-1185">Reference proteome</keyword>
<evidence type="ECO:0000256" key="1">
    <source>
        <dbReference type="ARBA" id="ARBA00023015"/>
    </source>
</evidence>
<dbReference type="InterPro" id="IPR001761">
    <property type="entry name" value="Peripla_BP/Lac1_sug-bd_dom"/>
</dbReference>
<dbReference type="EMBL" id="JAATJL010000001">
    <property type="protein sequence ID" value="NJC21650.1"/>
    <property type="molecule type" value="Genomic_DNA"/>
</dbReference>
<dbReference type="CDD" id="cd06267">
    <property type="entry name" value="PBP1_LacI_sugar_binding-like"/>
    <property type="match status" value="1"/>
</dbReference>
<evidence type="ECO:0000259" key="5">
    <source>
        <dbReference type="PROSITE" id="PS50932"/>
    </source>
</evidence>
<name>A0A846RJ01_9MICC</name>
<reference evidence="6 7" key="1">
    <citation type="submission" date="2020-03" db="EMBL/GenBank/DDBJ databases">
        <title>Sequencing the genomes of 1000 actinobacteria strains.</title>
        <authorList>
            <person name="Klenk H.-P."/>
        </authorList>
    </citation>
    <scope>NUCLEOTIDE SEQUENCE [LARGE SCALE GENOMIC DNA]</scope>
    <source>
        <strain evidence="6 7">DSM 16403</strain>
    </source>
</reference>
<organism evidence="6 7">
    <name type="scientific">Arthrobacter pigmenti</name>
    <dbReference type="NCBI Taxonomy" id="271432"/>
    <lineage>
        <taxon>Bacteria</taxon>
        <taxon>Bacillati</taxon>
        <taxon>Actinomycetota</taxon>
        <taxon>Actinomycetes</taxon>
        <taxon>Micrococcales</taxon>
        <taxon>Micrococcaceae</taxon>
        <taxon>Arthrobacter</taxon>
    </lineage>
</organism>
<sequence length="351" mass="36966">MRTESNSPVPGGPSAVGREGRQAATIYDVAKLAGVNASTVSRALSQPGRISAKTDKKVQDAVKALNYRVNPVARALPTGRTKTIGLLVADITNPVFFDIARGAERAAATRDYTLVLAESAESPETELLAAQRLLAVADGVVLATSRLSDDQIRQLSQSKPVVVINREVADVPSVMADIETGISQAVRHLFMLAHKSVAYVAGPERSWMSRRRWEIINDRCNWSNISAVPIGGSAPTVEGGRKAAMKVLESGATAVIAYNDLVAIGLMQEMVGGGKDVPDDISIIGFDNIFGSDFTTPPLTTISSPLAEMGASAIELVLRAVGATEGAGDIGDLATELLIRGSTGKVRIPPR</sequence>
<dbReference type="Pfam" id="PF00532">
    <property type="entry name" value="Peripla_BP_1"/>
    <property type="match status" value="1"/>
</dbReference>
<feature type="region of interest" description="Disordered" evidence="4">
    <location>
        <begin position="1"/>
        <end position="20"/>
    </location>
</feature>
<dbReference type="PROSITE" id="PS50932">
    <property type="entry name" value="HTH_LACI_2"/>
    <property type="match status" value="1"/>
</dbReference>
<dbReference type="GO" id="GO:0000976">
    <property type="term" value="F:transcription cis-regulatory region binding"/>
    <property type="evidence" value="ECO:0007669"/>
    <property type="project" value="TreeGrafter"/>
</dbReference>
<dbReference type="InterPro" id="IPR028082">
    <property type="entry name" value="Peripla_BP_I"/>
</dbReference>
<protein>
    <submittedName>
        <fullName evidence="6">LacI family transcriptional regulator</fullName>
    </submittedName>
</protein>
<dbReference type="InterPro" id="IPR010982">
    <property type="entry name" value="Lambda_DNA-bd_dom_sf"/>
</dbReference>
<dbReference type="SMART" id="SM00354">
    <property type="entry name" value="HTH_LACI"/>
    <property type="match status" value="1"/>
</dbReference>
<proteinExistence type="predicted"/>